<name>F2UTP0_SALR5</name>
<protein>
    <submittedName>
        <fullName evidence="5">Uncharacterized protein</fullName>
    </submittedName>
</protein>
<dbReference type="InParanoid" id="F2UTP0"/>
<evidence type="ECO:0000256" key="2">
    <source>
        <dbReference type="ARBA" id="ARBA00007643"/>
    </source>
</evidence>
<evidence type="ECO:0000256" key="4">
    <source>
        <dbReference type="SAM" id="MobiDB-lite"/>
    </source>
</evidence>
<dbReference type="AlphaFoldDB" id="F2UTP0"/>
<sequence length="301" mass="34619">MSSQDAAPAPQFKKKKRRGNLKKREKASMDDILKADEDVAEKIEAALEEQKLRSREQGISAEELAKRDEEIDEEEEQLIQYGLQTKKSKTSGGADDDAMKGIEKAFAEETGRLDRDKEMLQYIKEKLQESEGKKPTGKQTSKYEQMMASLYKVPERLQEEKQEEEVERGMLSSAVLQGIPEVSLGIDEKIKNIEETERAKASIHRSRSDKFTKVLGLRKVDSTLNYANARFDAMGARRRQEDAGELFDRAQQQAFDQGITESLAVKPEREQEAARRRQRRDDGLSSDDRAFNAYRRRFKRY</sequence>
<dbReference type="eggNOG" id="KOG3345">
    <property type="taxonomic scope" value="Eukaryota"/>
</dbReference>
<dbReference type="FunCoup" id="F2UTP0">
    <property type="interactions" value="1614"/>
</dbReference>
<dbReference type="PANTHER" id="PTHR13486">
    <property type="entry name" value="TELOMERE LENGTH AND SILENCING PROTEIN 1 TLS1 FAMILY MEMBER"/>
    <property type="match status" value="1"/>
</dbReference>
<evidence type="ECO:0000256" key="3">
    <source>
        <dbReference type="ARBA" id="ARBA00023242"/>
    </source>
</evidence>
<comment type="similarity">
    <text evidence="2">Belongs to the TLS1 family.</text>
</comment>
<keyword evidence="3" id="KW-0539">Nucleus</keyword>
<proteinExistence type="inferred from homology"/>
<dbReference type="OrthoDB" id="5627at2759"/>
<dbReference type="KEGG" id="sre:PTSG_11504"/>
<reference evidence="5" key="1">
    <citation type="submission" date="2009-08" db="EMBL/GenBank/DDBJ databases">
        <title>Annotation of Salpingoeca rosetta.</title>
        <authorList>
            <consortium name="The Broad Institute Genome Sequencing Platform"/>
            <person name="Russ C."/>
            <person name="Cuomo C."/>
            <person name="Burger G."/>
            <person name="Gray M.W."/>
            <person name="Holland P.W.H."/>
            <person name="King N."/>
            <person name="Lang F.B.F."/>
            <person name="Roger A.J."/>
            <person name="Ruiz-Trillo I."/>
            <person name="Young S.K."/>
            <person name="Zeng Q."/>
            <person name="Gargeya S."/>
            <person name="Alvarado L."/>
            <person name="Berlin A."/>
            <person name="Chapman S.B."/>
            <person name="Chen Z."/>
            <person name="Freedman E."/>
            <person name="Gellesch M."/>
            <person name="Goldberg J."/>
            <person name="Griggs A."/>
            <person name="Gujja S."/>
            <person name="Heilman E."/>
            <person name="Heiman D."/>
            <person name="Howarth C."/>
            <person name="Mehta T."/>
            <person name="Neiman D."/>
            <person name="Pearson M."/>
            <person name="Roberts A."/>
            <person name="Saif S."/>
            <person name="Shea T."/>
            <person name="Shenoy N."/>
            <person name="Sisk P."/>
            <person name="Stolte C."/>
            <person name="Sykes S."/>
            <person name="White J."/>
            <person name="Yandava C."/>
            <person name="Haas B."/>
            <person name="Nusbaum C."/>
            <person name="Birren B."/>
        </authorList>
    </citation>
    <scope>NUCLEOTIDE SEQUENCE [LARGE SCALE GENOMIC DNA]</scope>
    <source>
        <strain evidence="5">ATCC 50818</strain>
    </source>
</reference>
<keyword evidence="6" id="KW-1185">Reference proteome</keyword>
<evidence type="ECO:0000313" key="6">
    <source>
        <dbReference type="Proteomes" id="UP000007799"/>
    </source>
</evidence>
<feature type="region of interest" description="Disordered" evidence="4">
    <location>
        <begin position="258"/>
        <end position="288"/>
    </location>
</feature>
<dbReference type="Proteomes" id="UP000007799">
    <property type="component" value="Unassembled WGS sequence"/>
</dbReference>
<dbReference type="InterPro" id="IPR010756">
    <property type="entry name" value="Tls1-like"/>
</dbReference>
<dbReference type="Pfam" id="PF07052">
    <property type="entry name" value="Hep_59"/>
    <property type="match status" value="1"/>
</dbReference>
<feature type="compositionally biased region" description="Basic residues" evidence="4">
    <location>
        <begin position="12"/>
        <end position="25"/>
    </location>
</feature>
<dbReference type="OMA" id="RFDAMGA"/>
<dbReference type="GO" id="GO:0000398">
    <property type="term" value="P:mRNA splicing, via spliceosome"/>
    <property type="evidence" value="ECO:0007669"/>
    <property type="project" value="TreeGrafter"/>
</dbReference>
<comment type="subcellular location">
    <subcellularLocation>
        <location evidence="1">Nucleus</location>
    </subcellularLocation>
</comment>
<dbReference type="RefSeq" id="XP_004987464.1">
    <property type="nucleotide sequence ID" value="XM_004987407.1"/>
</dbReference>
<dbReference type="GO" id="GO:0005681">
    <property type="term" value="C:spliceosomal complex"/>
    <property type="evidence" value="ECO:0007669"/>
    <property type="project" value="TreeGrafter"/>
</dbReference>
<dbReference type="PANTHER" id="PTHR13486:SF2">
    <property type="entry name" value="SPLICING FACTOR C9ORF78"/>
    <property type="match status" value="1"/>
</dbReference>
<gene>
    <name evidence="5" type="ORF">PTSG_11504</name>
</gene>
<evidence type="ECO:0000256" key="1">
    <source>
        <dbReference type="ARBA" id="ARBA00004123"/>
    </source>
</evidence>
<accession>F2UTP0</accession>
<dbReference type="GeneID" id="16067983"/>
<dbReference type="EMBL" id="GL833080">
    <property type="protein sequence ID" value="EGD73748.1"/>
    <property type="molecule type" value="Genomic_DNA"/>
</dbReference>
<feature type="region of interest" description="Disordered" evidence="4">
    <location>
        <begin position="49"/>
        <end position="103"/>
    </location>
</feature>
<organism evidence="6">
    <name type="scientific">Salpingoeca rosetta (strain ATCC 50818 / BSB-021)</name>
    <dbReference type="NCBI Taxonomy" id="946362"/>
    <lineage>
        <taxon>Eukaryota</taxon>
        <taxon>Choanoflagellata</taxon>
        <taxon>Craspedida</taxon>
        <taxon>Salpingoecidae</taxon>
        <taxon>Salpingoeca</taxon>
    </lineage>
</organism>
<feature type="region of interest" description="Disordered" evidence="4">
    <location>
        <begin position="1"/>
        <end position="29"/>
    </location>
</feature>
<evidence type="ECO:0000313" key="5">
    <source>
        <dbReference type="EMBL" id="EGD73748.1"/>
    </source>
</evidence>
<feature type="compositionally biased region" description="Basic and acidic residues" evidence="4">
    <location>
        <begin position="266"/>
        <end position="288"/>
    </location>
</feature>
<dbReference type="STRING" id="946362.F2UTP0"/>